<proteinExistence type="predicted"/>
<organism evidence="7 8">
    <name type="scientific">Phytophthora boehmeriae</name>
    <dbReference type="NCBI Taxonomy" id="109152"/>
    <lineage>
        <taxon>Eukaryota</taxon>
        <taxon>Sar</taxon>
        <taxon>Stramenopiles</taxon>
        <taxon>Oomycota</taxon>
        <taxon>Peronosporomycetes</taxon>
        <taxon>Peronosporales</taxon>
        <taxon>Peronosporaceae</taxon>
        <taxon>Phytophthora</taxon>
    </lineage>
</organism>
<dbReference type="InterPro" id="IPR013130">
    <property type="entry name" value="Fe3_Rdtase_TM_dom"/>
</dbReference>
<gene>
    <name evidence="7" type="primary">FRE1_1</name>
    <name evidence="7" type="ORF">PHYBOEH_002780</name>
</gene>
<keyword evidence="2 5" id="KW-0812">Transmembrane</keyword>
<dbReference type="EMBL" id="JAGDFL010000171">
    <property type="protein sequence ID" value="KAG7396125.1"/>
    <property type="molecule type" value="Genomic_DNA"/>
</dbReference>
<evidence type="ECO:0000259" key="6">
    <source>
        <dbReference type="Pfam" id="PF01794"/>
    </source>
</evidence>
<comment type="subcellular location">
    <subcellularLocation>
        <location evidence="1">Membrane</location>
        <topology evidence="1">Multi-pass membrane protein</topology>
    </subcellularLocation>
</comment>
<dbReference type="GO" id="GO:0016020">
    <property type="term" value="C:membrane"/>
    <property type="evidence" value="ECO:0007669"/>
    <property type="project" value="UniProtKB-SubCell"/>
</dbReference>
<evidence type="ECO:0000256" key="5">
    <source>
        <dbReference type="SAM" id="Phobius"/>
    </source>
</evidence>
<feature type="transmembrane region" description="Helical" evidence="5">
    <location>
        <begin position="110"/>
        <end position="129"/>
    </location>
</feature>
<keyword evidence="8" id="KW-1185">Reference proteome</keyword>
<keyword evidence="3 5" id="KW-1133">Transmembrane helix</keyword>
<feature type="transmembrane region" description="Helical" evidence="5">
    <location>
        <begin position="207"/>
        <end position="223"/>
    </location>
</feature>
<dbReference type="AlphaFoldDB" id="A0A8T1WRR0"/>
<evidence type="ECO:0000256" key="1">
    <source>
        <dbReference type="ARBA" id="ARBA00004141"/>
    </source>
</evidence>
<evidence type="ECO:0000256" key="4">
    <source>
        <dbReference type="ARBA" id="ARBA00023136"/>
    </source>
</evidence>
<evidence type="ECO:0000313" key="7">
    <source>
        <dbReference type="EMBL" id="KAG7396125.1"/>
    </source>
</evidence>
<feature type="transmembrane region" description="Helical" evidence="5">
    <location>
        <begin position="295"/>
        <end position="312"/>
    </location>
</feature>
<dbReference type="Pfam" id="PF01794">
    <property type="entry name" value="Ferric_reduct"/>
    <property type="match status" value="1"/>
</dbReference>
<protein>
    <submittedName>
        <fullName evidence="7">Ferric/cupric-chelate reductase</fullName>
    </submittedName>
</protein>
<sequence>MSDMERRRAPLATLEISSLEDDAETPLTRELATAASKASSGGMRLLQKPQQAAALELFSTARRSGGRVFLGLSSVWILLGLCWIRWPLYYRELVPALERRLGDKMEVEPVVVSCALVAPFLVAGGVFYWKQDAIGTLEGWGHNLRALRWLKAHPNIGKRLGFDAVDVLLVSGFLLLQVNLVVGKLLIDRESGKLAKAGLLSRTARAFGMNGLYALVLSLLLVARRSFLHKLFGLSGERAARYHVLTGQFGAVMLVLHGVLYVLVWYMQGKVSEMLVPCLEETCTPKQQYGSSRNFFGLVAMVPLIVIVLSSLEWSIDARVGNAAYGCISHMLDVALISTVTTTMTTKLNQMIHRMMPLHEFSDSTRPHYSVMLLSGIMTC</sequence>
<keyword evidence="4 5" id="KW-0472">Membrane</keyword>
<feature type="transmembrane region" description="Helical" evidence="5">
    <location>
        <begin position="68"/>
        <end position="90"/>
    </location>
</feature>
<comment type="caution">
    <text evidence="7">The sequence shown here is derived from an EMBL/GenBank/DDBJ whole genome shotgun (WGS) entry which is preliminary data.</text>
</comment>
<reference evidence="7" key="1">
    <citation type="submission" date="2021-02" db="EMBL/GenBank/DDBJ databases">
        <authorList>
            <person name="Palmer J.M."/>
        </authorList>
    </citation>
    <scope>NUCLEOTIDE SEQUENCE</scope>
    <source>
        <strain evidence="7">SCRP23</strain>
    </source>
</reference>
<feature type="domain" description="Ferric oxidoreductase" evidence="6">
    <location>
        <begin position="208"/>
        <end position="315"/>
    </location>
</feature>
<evidence type="ECO:0000256" key="2">
    <source>
        <dbReference type="ARBA" id="ARBA00022692"/>
    </source>
</evidence>
<accession>A0A8T1WRR0</accession>
<evidence type="ECO:0000313" key="8">
    <source>
        <dbReference type="Proteomes" id="UP000693981"/>
    </source>
</evidence>
<evidence type="ECO:0000256" key="3">
    <source>
        <dbReference type="ARBA" id="ARBA00022989"/>
    </source>
</evidence>
<feature type="transmembrane region" description="Helical" evidence="5">
    <location>
        <begin position="244"/>
        <end position="267"/>
    </location>
</feature>
<name>A0A8T1WRR0_9STRA</name>
<dbReference type="Proteomes" id="UP000693981">
    <property type="component" value="Unassembled WGS sequence"/>
</dbReference>
<dbReference type="OrthoDB" id="167398at2759"/>